<dbReference type="InterPro" id="IPR006614">
    <property type="entry name" value="Peroxin/Ferlin"/>
</dbReference>
<reference evidence="8" key="1">
    <citation type="submission" date="2021-03" db="EMBL/GenBank/DDBJ databases">
        <authorList>
            <person name="Tagirdzhanova G."/>
        </authorList>
    </citation>
    <scope>NUCLEOTIDE SEQUENCE</scope>
</reference>
<evidence type="ECO:0000256" key="6">
    <source>
        <dbReference type="SAM" id="Phobius"/>
    </source>
</evidence>
<dbReference type="InterPro" id="IPR052646">
    <property type="entry name" value="Peroxisomal_PEX28-32"/>
</dbReference>
<protein>
    <submittedName>
        <fullName evidence="8">Peroxisome- protein</fullName>
    </submittedName>
</protein>
<evidence type="ECO:0000256" key="5">
    <source>
        <dbReference type="SAM" id="MobiDB-lite"/>
    </source>
</evidence>
<dbReference type="OrthoDB" id="5586090at2759"/>
<gene>
    <name evidence="8" type="primary">PEX30</name>
    <name evidence="8" type="ORF">HETSPECPRED_007539</name>
</gene>
<dbReference type="GO" id="GO:0005778">
    <property type="term" value="C:peroxisomal membrane"/>
    <property type="evidence" value="ECO:0007669"/>
    <property type="project" value="TreeGrafter"/>
</dbReference>
<evidence type="ECO:0000256" key="1">
    <source>
        <dbReference type="ARBA" id="ARBA00004127"/>
    </source>
</evidence>
<accession>A0A8H3IQY0</accession>
<sequence length="542" mass="59874">MAAFDTPWITDMAPSTPKSPGNSSSEKKSQDPNPPTFASFSPASTFASPTTRQRSTVLVNRKSPLLVATPPSVTRALAFSHPFVLPANKLAGLLSWSSGDPWESFLLVAAFWAIVLYGDTVIRWTGPILAVVVLILGMYSRRYSPLSSTGWTGEKQKGPEKKSSEGSSMRHQKSLDEIIDTLVTMTSRCNILLEPFMQLTDYLSTQRTATSATTRPALTTLFIRILLVTPVWILMALPPIRLITTRRVVLAVGTLCLTWHSRPARVSRIILWRSNTIRRLASLITGLELSKARPPPSTGDVPPPLPPRNQSQHDVANAFAVKGGVKPSGVRFTFVVFENQRRWLGLGWTSSLFSYERAAWTDEHLNPSDSKEKFALPEVDNKSAEWRWAPGSEWQVEGSGKSRASGENDGWIFYDNKWNDGRRGQDGWGRYTRRRKWYRDAELVEVVADPELESSQATLIPTSGADSSSEVTGVNKDTDDSSSSQARKRGWFTKSSKSSAQSSGYAVSTTLSSDDEPDHRFSTSPERDGDWGVGDDLKMGLG</sequence>
<keyword evidence="3 6" id="KW-1133">Transmembrane helix</keyword>
<evidence type="ECO:0000256" key="3">
    <source>
        <dbReference type="ARBA" id="ARBA00022989"/>
    </source>
</evidence>
<evidence type="ECO:0000259" key="7">
    <source>
        <dbReference type="SMART" id="SM00693"/>
    </source>
</evidence>
<organism evidence="8 9">
    <name type="scientific">Heterodermia speciosa</name>
    <dbReference type="NCBI Taxonomy" id="116794"/>
    <lineage>
        <taxon>Eukaryota</taxon>
        <taxon>Fungi</taxon>
        <taxon>Dikarya</taxon>
        <taxon>Ascomycota</taxon>
        <taxon>Pezizomycotina</taxon>
        <taxon>Lecanoromycetes</taxon>
        <taxon>OSLEUM clade</taxon>
        <taxon>Lecanoromycetidae</taxon>
        <taxon>Caliciales</taxon>
        <taxon>Physciaceae</taxon>
        <taxon>Heterodermia</taxon>
    </lineage>
</organism>
<feature type="compositionally biased region" description="Pro residues" evidence="5">
    <location>
        <begin position="293"/>
        <end position="307"/>
    </location>
</feature>
<feature type="compositionally biased region" description="Low complexity" evidence="5">
    <location>
        <begin position="494"/>
        <end position="503"/>
    </location>
</feature>
<dbReference type="GO" id="GO:0007031">
    <property type="term" value="P:peroxisome organization"/>
    <property type="evidence" value="ECO:0007669"/>
    <property type="project" value="UniProtKB-ARBA"/>
</dbReference>
<feature type="compositionally biased region" description="Low complexity" evidence="5">
    <location>
        <begin position="36"/>
        <end position="51"/>
    </location>
</feature>
<feature type="transmembrane region" description="Helical" evidence="6">
    <location>
        <begin position="121"/>
        <end position="139"/>
    </location>
</feature>
<feature type="transmembrane region" description="Helical" evidence="6">
    <location>
        <begin position="221"/>
        <end position="240"/>
    </location>
</feature>
<keyword evidence="9" id="KW-1185">Reference proteome</keyword>
<evidence type="ECO:0000256" key="2">
    <source>
        <dbReference type="ARBA" id="ARBA00022692"/>
    </source>
</evidence>
<proteinExistence type="predicted"/>
<feature type="compositionally biased region" description="Polar residues" evidence="5">
    <location>
        <begin position="455"/>
        <end position="472"/>
    </location>
</feature>
<dbReference type="PANTHER" id="PTHR31679:SF2">
    <property type="entry name" value="PEROXISOMAL MEMBRANE PROTEIN PEX30-RELATED"/>
    <property type="match status" value="1"/>
</dbReference>
<keyword evidence="4 6" id="KW-0472">Membrane</keyword>
<feature type="region of interest" description="Disordered" evidence="5">
    <location>
        <begin position="1"/>
        <end position="53"/>
    </location>
</feature>
<name>A0A8H3IQY0_9LECA</name>
<feature type="region of interest" description="Disordered" evidence="5">
    <location>
        <begin position="455"/>
        <end position="542"/>
    </location>
</feature>
<dbReference type="InterPro" id="IPR010482">
    <property type="entry name" value="TECPR1-like_DysF"/>
</dbReference>
<dbReference type="GO" id="GO:0012505">
    <property type="term" value="C:endomembrane system"/>
    <property type="evidence" value="ECO:0007669"/>
    <property type="project" value="UniProtKB-SubCell"/>
</dbReference>
<dbReference type="PANTHER" id="PTHR31679">
    <property type="entry name" value="PEROXISOMAL MEMBRANE PROTEIN PEX30-RELATED"/>
    <property type="match status" value="1"/>
</dbReference>
<evidence type="ECO:0000313" key="8">
    <source>
        <dbReference type="EMBL" id="CAF9930085.1"/>
    </source>
</evidence>
<comment type="subcellular location">
    <subcellularLocation>
        <location evidence="1">Endomembrane system</location>
        <topology evidence="1">Multi-pass membrane protein</topology>
    </subcellularLocation>
</comment>
<dbReference type="Pfam" id="PF06398">
    <property type="entry name" value="Pex24p"/>
    <property type="match status" value="1"/>
</dbReference>
<keyword evidence="2 6" id="KW-0812">Transmembrane</keyword>
<feature type="compositionally biased region" description="Basic and acidic residues" evidence="5">
    <location>
        <begin position="154"/>
        <end position="164"/>
    </location>
</feature>
<comment type="caution">
    <text evidence="8">The sequence shown here is derived from an EMBL/GenBank/DDBJ whole genome shotgun (WGS) entry which is preliminary data.</text>
</comment>
<dbReference type="Proteomes" id="UP000664521">
    <property type="component" value="Unassembled WGS sequence"/>
</dbReference>
<feature type="region of interest" description="Disordered" evidence="5">
    <location>
        <begin position="145"/>
        <end position="171"/>
    </location>
</feature>
<dbReference type="EMBL" id="CAJPDS010000054">
    <property type="protein sequence ID" value="CAF9930085.1"/>
    <property type="molecule type" value="Genomic_DNA"/>
</dbReference>
<dbReference type="AlphaFoldDB" id="A0A8H3IQY0"/>
<feature type="domain" description="Peroxin/Ferlin" evidence="7">
    <location>
        <begin position="329"/>
        <end position="397"/>
    </location>
</feature>
<evidence type="ECO:0000256" key="4">
    <source>
        <dbReference type="ARBA" id="ARBA00023136"/>
    </source>
</evidence>
<feature type="region of interest" description="Disordered" evidence="5">
    <location>
        <begin position="291"/>
        <end position="311"/>
    </location>
</feature>
<feature type="compositionally biased region" description="Basic and acidic residues" evidence="5">
    <location>
        <begin position="517"/>
        <end position="542"/>
    </location>
</feature>
<dbReference type="SMART" id="SM00693">
    <property type="entry name" value="DysFN"/>
    <property type="match status" value="1"/>
</dbReference>
<evidence type="ECO:0000313" key="9">
    <source>
        <dbReference type="Proteomes" id="UP000664521"/>
    </source>
</evidence>